<dbReference type="RefSeq" id="XP_001314089.1">
    <property type="nucleotide sequence ID" value="XM_001314081.1"/>
</dbReference>
<organism evidence="1 2">
    <name type="scientific">Trichomonas vaginalis (strain ATCC PRA-98 / G3)</name>
    <dbReference type="NCBI Taxonomy" id="412133"/>
    <lineage>
        <taxon>Eukaryota</taxon>
        <taxon>Metamonada</taxon>
        <taxon>Parabasalia</taxon>
        <taxon>Trichomonadida</taxon>
        <taxon>Trichomonadidae</taxon>
        <taxon>Trichomonas</taxon>
    </lineage>
</organism>
<reference evidence="1" key="2">
    <citation type="journal article" date="2007" name="Science">
        <title>Draft genome sequence of the sexually transmitted pathogen Trichomonas vaginalis.</title>
        <authorList>
            <person name="Carlton J.M."/>
            <person name="Hirt R.P."/>
            <person name="Silva J.C."/>
            <person name="Delcher A.L."/>
            <person name="Schatz M."/>
            <person name="Zhao Q."/>
            <person name="Wortman J.R."/>
            <person name="Bidwell S.L."/>
            <person name="Alsmark U.C.M."/>
            <person name="Besteiro S."/>
            <person name="Sicheritz-Ponten T."/>
            <person name="Noel C.J."/>
            <person name="Dacks J.B."/>
            <person name="Foster P.G."/>
            <person name="Simillion C."/>
            <person name="Van de Peer Y."/>
            <person name="Miranda-Saavedra D."/>
            <person name="Barton G.J."/>
            <person name="Westrop G.D."/>
            <person name="Mueller S."/>
            <person name="Dessi D."/>
            <person name="Fiori P.L."/>
            <person name="Ren Q."/>
            <person name="Paulsen I."/>
            <person name="Zhang H."/>
            <person name="Bastida-Corcuera F.D."/>
            <person name="Simoes-Barbosa A."/>
            <person name="Brown M.T."/>
            <person name="Hayes R.D."/>
            <person name="Mukherjee M."/>
            <person name="Okumura C.Y."/>
            <person name="Schneider R."/>
            <person name="Smith A.J."/>
            <person name="Vanacova S."/>
            <person name="Villalvazo M."/>
            <person name="Haas B.J."/>
            <person name="Pertea M."/>
            <person name="Feldblyum T.V."/>
            <person name="Utterback T.R."/>
            <person name="Shu C.L."/>
            <person name="Osoegawa K."/>
            <person name="de Jong P.J."/>
            <person name="Hrdy I."/>
            <person name="Horvathova L."/>
            <person name="Zubacova Z."/>
            <person name="Dolezal P."/>
            <person name="Malik S.B."/>
            <person name="Logsdon J.M. Jr."/>
            <person name="Henze K."/>
            <person name="Gupta A."/>
            <person name="Wang C.C."/>
            <person name="Dunne R.L."/>
            <person name="Upcroft J.A."/>
            <person name="Upcroft P."/>
            <person name="White O."/>
            <person name="Salzberg S.L."/>
            <person name="Tang P."/>
            <person name="Chiu C.-H."/>
            <person name="Lee Y.-S."/>
            <person name="Embley T.M."/>
            <person name="Coombs G.H."/>
            <person name="Mottram J.C."/>
            <person name="Tachezy J."/>
            <person name="Fraser-Liggett C.M."/>
            <person name="Johnson P.J."/>
        </authorList>
    </citation>
    <scope>NUCLEOTIDE SEQUENCE [LARGE SCALE GENOMIC DNA]</scope>
    <source>
        <strain evidence="1">G3</strain>
    </source>
</reference>
<evidence type="ECO:0000313" key="2">
    <source>
        <dbReference type="Proteomes" id="UP000001542"/>
    </source>
</evidence>
<proteinExistence type="predicted"/>
<dbReference type="EMBL" id="DS113572">
    <property type="protein sequence ID" value="EAY01282.1"/>
    <property type="molecule type" value="Genomic_DNA"/>
</dbReference>
<dbReference type="KEGG" id="tva:4759108"/>
<dbReference type="VEuPathDB" id="TrichDB:TVAGG3_0075350"/>
<dbReference type="VEuPathDB" id="TrichDB:TVAG_395290"/>
<protein>
    <submittedName>
        <fullName evidence="1">Uncharacterized protein</fullName>
    </submittedName>
</protein>
<name>A2F1B8_TRIV3</name>
<evidence type="ECO:0000313" key="1">
    <source>
        <dbReference type="EMBL" id="EAY01282.1"/>
    </source>
</evidence>
<dbReference type="Proteomes" id="UP000001542">
    <property type="component" value="Unassembled WGS sequence"/>
</dbReference>
<keyword evidence="2" id="KW-1185">Reference proteome</keyword>
<reference evidence="1" key="1">
    <citation type="submission" date="2006-10" db="EMBL/GenBank/DDBJ databases">
        <authorList>
            <person name="Amadeo P."/>
            <person name="Zhao Q."/>
            <person name="Wortman J."/>
            <person name="Fraser-Liggett C."/>
            <person name="Carlton J."/>
        </authorList>
    </citation>
    <scope>NUCLEOTIDE SEQUENCE</scope>
    <source>
        <strain evidence="1">G3</strain>
    </source>
</reference>
<sequence length="106" mass="12322">MDSENEYDEKWTTEVINLRPFDSWSKHSGKIVMLTHVSMAYKTDSDDNVFGILTAETWDESQVLCKLFRNDFSKPMKIVWSHSQSVYLSNKGNREITLVLLTKEVS</sequence>
<gene>
    <name evidence="1" type="ORF">TVAG_395290</name>
</gene>
<dbReference type="AlphaFoldDB" id="A2F1B8"/>
<accession>A2F1B8</accession>
<dbReference type="InParanoid" id="A2F1B8"/>